<comment type="caution">
    <text evidence="3">The sequence shown here is derived from an EMBL/GenBank/DDBJ whole genome shotgun (WGS) entry which is preliminary data.</text>
</comment>
<dbReference type="AlphaFoldDB" id="A0A402B7T1"/>
<dbReference type="PANTHER" id="PTHR43364">
    <property type="entry name" value="NADH-SPECIFIC METHYLGLYOXAL REDUCTASE-RELATED"/>
    <property type="match status" value="1"/>
</dbReference>
<evidence type="ECO:0000313" key="4">
    <source>
        <dbReference type="Proteomes" id="UP000287171"/>
    </source>
</evidence>
<keyword evidence="4" id="KW-1185">Reference proteome</keyword>
<name>A0A402B7T1_9CHLR</name>
<dbReference type="InterPro" id="IPR020471">
    <property type="entry name" value="AKR"/>
</dbReference>
<sequence>MLTRKLGRTNLEVSAICLGGNVFGWTTDEPTSFAVLDTFINGGGNFIDTADVYSAWAPGHSGGESEVVLGKWLAQHKNREQIILATKVGMQMGNGEKGLSRQHIIQGVEDSLRRLQTDYIDLYQAHADDPTVPLEETLGAFNDLVKAGKVRYIGASNYSAERLTEALQVSTQHGYARYESLQPPYHLLDRATYEQALQALCVEQQIGVITYSSLASGFLTGKYRSGQQLPSSPRAQGIQGKYMNERGFKVLEQVEKIAQAHNATITQVALAWLLAQPGVTAPIASATSVEHTTELLQAPELKLTQEDLQALDKVSAWH</sequence>
<accession>A0A402B7T1</accession>
<gene>
    <name evidence="3" type="ORF">KDA_29470</name>
</gene>
<dbReference type="RefSeq" id="WP_126627806.1">
    <property type="nucleotide sequence ID" value="NZ_BIFT01000001.1"/>
</dbReference>
<dbReference type="OrthoDB" id="9773828at2"/>
<dbReference type="FunFam" id="3.20.20.100:FF:000004">
    <property type="entry name" value="Oxidoreductase, aldo/keto reductase"/>
    <property type="match status" value="1"/>
</dbReference>
<dbReference type="Gene3D" id="3.20.20.100">
    <property type="entry name" value="NADP-dependent oxidoreductase domain"/>
    <property type="match status" value="1"/>
</dbReference>
<evidence type="ECO:0000256" key="1">
    <source>
        <dbReference type="ARBA" id="ARBA00023002"/>
    </source>
</evidence>
<dbReference type="InterPro" id="IPR050523">
    <property type="entry name" value="AKR_Detox_Biosynth"/>
</dbReference>
<protein>
    <submittedName>
        <fullName evidence="3">Oxidoreductase</fullName>
    </submittedName>
</protein>
<dbReference type="GO" id="GO:0016491">
    <property type="term" value="F:oxidoreductase activity"/>
    <property type="evidence" value="ECO:0007669"/>
    <property type="project" value="UniProtKB-KW"/>
</dbReference>
<reference evidence="4" key="1">
    <citation type="submission" date="2018-12" db="EMBL/GenBank/DDBJ databases">
        <title>Tengunoibacter tsumagoiensis gen. nov., sp. nov., Dictyobacter kobayashii sp. nov., D. alpinus sp. nov., and D. joshuensis sp. nov. and description of Dictyobacteraceae fam. nov. within the order Ktedonobacterales isolated from Tengu-no-mugimeshi.</title>
        <authorList>
            <person name="Wang C.M."/>
            <person name="Zheng Y."/>
            <person name="Sakai Y."/>
            <person name="Toyoda A."/>
            <person name="Minakuchi Y."/>
            <person name="Abe K."/>
            <person name="Yokota A."/>
            <person name="Yabe S."/>
        </authorList>
    </citation>
    <scope>NUCLEOTIDE SEQUENCE [LARGE SCALE GENOMIC DNA]</scope>
    <source>
        <strain evidence="4">Uno16</strain>
    </source>
</reference>
<dbReference type="Proteomes" id="UP000287171">
    <property type="component" value="Unassembled WGS sequence"/>
</dbReference>
<feature type="domain" description="NADP-dependent oxidoreductase" evidence="2">
    <location>
        <begin position="15"/>
        <end position="315"/>
    </location>
</feature>
<dbReference type="Pfam" id="PF00248">
    <property type="entry name" value="Aldo_ket_red"/>
    <property type="match status" value="1"/>
</dbReference>
<dbReference type="CDD" id="cd19081">
    <property type="entry name" value="AKR_AKR9C1"/>
    <property type="match status" value="1"/>
</dbReference>
<dbReference type="InterPro" id="IPR023210">
    <property type="entry name" value="NADP_OxRdtase_dom"/>
</dbReference>
<organism evidence="3 4">
    <name type="scientific">Dictyobacter alpinus</name>
    <dbReference type="NCBI Taxonomy" id="2014873"/>
    <lineage>
        <taxon>Bacteria</taxon>
        <taxon>Bacillati</taxon>
        <taxon>Chloroflexota</taxon>
        <taxon>Ktedonobacteria</taxon>
        <taxon>Ktedonobacterales</taxon>
        <taxon>Dictyobacteraceae</taxon>
        <taxon>Dictyobacter</taxon>
    </lineage>
</organism>
<dbReference type="PRINTS" id="PR00069">
    <property type="entry name" value="ALDKETRDTASE"/>
</dbReference>
<dbReference type="GO" id="GO:0005829">
    <property type="term" value="C:cytosol"/>
    <property type="evidence" value="ECO:0007669"/>
    <property type="project" value="TreeGrafter"/>
</dbReference>
<evidence type="ECO:0000259" key="2">
    <source>
        <dbReference type="Pfam" id="PF00248"/>
    </source>
</evidence>
<dbReference type="SUPFAM" id="SSF51430">
    <property type="entry name" value="NAD(P)-linked oxidoreductase"/>
    <property type="match status" value="1"/>
</dbReference>
<proteinExistence type="predicted"/>
<dbReference type="PANTHER" id="PTHR43364:SF6">
    <property type="entry name" value="OXIDOREDUCTASE-RELATED"/>
    <property type="match status" value="1"/>
</dbReference>
<dbReference type="EMBL" id="BIFT01000001">
    <property type="protein sequence ID" value="GCE27463.1"/>
    <property type="molecule type" value="Genomic_DNA"/>
</dbReference>
<dbReference type="InterPro" id="IPR036812">
    <property type="entry name" value="NAD(P)_OxRdtase_dom_sf"/>
</dbReference>
<keyword evidence="1" id="KW-0560">Oxidoreductase</keyword>
<evidence type="ECO:0000313" key="3">
    <source>
        <dbReference type="EMBL" id="GCE27463.1"/>
    </source>
</evidence>